<dbReference type="EMBL" id="CAFBMQ010000152">
    <property type="protein sequence ID" value="CAB4913995.1"/>
    <property type="molecule type" value="Genomic_DNA"/>
</dbReference>
<name>A0A6J7HBV2_9ZZZZ</name>
<gene>
    <name evidence="2" type="ORF">UFOPK3609_01038</name>
</gene>
<feature type="region of interest" description="Disordered" evidence="1">
    <location>
        <begin position="1"/>
        <end position="31"/>
    </location>
</feature>
<reference evidence="2" key="1">
    <citation type="submission" date="2020-05" db="EMBL/GenBank/DDBJ databases">
        <authorList>
            <person name="Chiriac C."/>
            <person name="Salcher M."/>
            <person name="Ghai R."/>
            <person name="Kavagutti S V."/>
        </authorList>
    </citation>
    <scope>NUCLEOTIDE SEQUENCE</scope>
</reference>
<dbReference type="AlphaFoldDB" id="A0A6J7HBV2"/>
<evidence type="ECO:0000313" key="2">
    <source>
        <dbReference type="EMBL" id="CAB4913995.1"/>
    </source>
</evidence>
<evidence type="ECO:0000256" key="1">
    <source>
        <dbReference type="SAM" id="MobiDB-lite"/>
    </source>
</evidence>
<sequence>MLAVYETVAPPGGGEVTAADDDPPDVEPVETPAADRFLPRWLRRGPGA</sequence>
<feature type="compositionally biased region" description="Acidic residues" evidence="1">
    <location>
        <begin position="18"/>
        <end position="28"/>
    </location>
</feature>
<accession>A0A6J7HBV2</accession>
<proteinExistence type="predicted"/>
<protein>
    <submittedName>
        <fullName evidence="2">Unannotated protein</fullName>
    </submittedName>
</protein>
<organism evidence="2">
    <name type="scientific">freshwater metagenome</name>
    <dbReference type="NCBI Taxonomy" id="449393"/>
    <lineage>
        <taxon>unclassified sequences</taxon>
        <taxon>metagenomes</taxon>
        <taxon>ecological metagenomes</taxon>
    </lineage>
</organism>